<evidence type="ECO:0000313" key="5">
    <source>
        <dbReference type="Proteomes" id="UP000284763"/>
    </source>
</evidence>
<name>A0A424YSM3_9EURY</name>
<dbReference type="FunFam" id="1.10.275.10:FF:000001">
    <property type="entry name" value="Fumarate hydratase, mitochondrial"/>
    <property type="match status" value="1"/>
</dbReference>
<dbReference type="Gene3D" id="1.10.275.10">
    <property type="entry name" value="Fumarase/aspartase (N-terminal domain)"/>
    <property type="match status" value="1"/>
</dbReference>
<dbReference type="PRINTS" id="PR00145">
    <property type="entry name" value="ARGSUCLYASE"/>
</dbReference>
<dbReference type="Proteomes" id="UP000284763">
    <property type="component" value="Unassembled WGS sequence"/>
</dbReference>
<dbReference type="PRINTS" id="PR00149">
    <property type="entry name" value="FUMRATELYASE"/>
</dbReference>
<dbReference type="PANTHER" id="PTHR42696:SF2">
    <property type="entry name" value="ASPARTATE AMMONIA-LYASE"/>
    <property type="match status" value="1"/>
</dbReference>
<sequence length="466" mass="50863">MVRIEKDSLGEVRVPSNVYYGPQTVRATQNFPISGDTLPHSFIKAQAAIKLAAAKANRECGVLLDPLITKSIIDSALEIRSGKYLDQFVVDVFQAGAGTSQNMNMNEVIANLALERMGFDKGRYDIIHPNDHINMSQSSNDTIHSAMHVSIVELTHLKLLPVIDEMLTILDEIISENNTIVKPGRTHLQEAVPITLGQEFSGYFRSIELAKNRIESALTDLLELNLGGSAVGTGINVPRGFSSIALKEIRLITGHEFRLTKNRFEATQTAGSALTFSAALRGLAVELIKISNDIRLLASDPRTSIGELSLKAVQPGSSIMPGKVNPAMPEMMNMVCFQVIGNDGATVVASQAGQLELNVFTPIITHNILRSLEILSNAIKVFNINCLRGLKANSKRCEELMNNSLSIATVLAPKLGYDRVAEIVQKANRENKSIKSIVMELGIMSEDELDDSLDPLKVTRSMNDTT</sequence>
<dbReference type="EMBL" id="QZAB01000500">
    <property type="protein sequence ID" value="RQD81772.1"/>
    <property type="molecule type" value="Genomic_DNA"/>
</dbReference>
<dbReference type="InterPro" id="IPR020557">
    <property type="entry name" value="Fumarate_lyase_CS"/>
</dbReference>
<gene>
    <name evidence="4" type="ORF">D5R95_07905</name>
</gene>
<dbReference type="InterPro" id="IPR024083">
    <property type="entry name" value="Fumarase/histidase_N"/>
</dbReference>
<dbReference type="NCBIfam" id="NF008909">
    <property type="entry name" value="PRK12273.1"/>
    <property type="match status" value="1"/>
</dbReference>
<dbReference type="PANTHER" id="PTHR42696">
    <property type="entry name" value="ASPARTATE AMMONIA-LYASE"/>
    <property type="match status" value="1"/>
</dbReference>
<proteinExistence type="predicted"/>
<dbReference type="InterPro" id="IPR018951">
    <property type="entry name" value="Fumarase_C_C"/>
</dbReference>
<dbReference type="AlphaFoldDB" id="A0A424YSM3"/>
<dbReference type="InterPro" id="IPR051546">
    <property type="entry name" value="Aspartate_Ammonia-Lyase"/>
</dbReference>
<accession>A0A424YSM3</accession>
<comment type="caution">
    <text evidence="4">The sequence shown here is derived from an EMBL/GenBank/DDBJ whole genome shotgun (WGS) entry which is preliminary data.</text>
</comment>
<dbReference type="Pfam" id="PF10415">
    <property type="entry name" value="FumaraseC_C"/>
    <property type="match status" value="1"/>
</dbReference>
<dbReference type="Gene3D" id="1.10.40.30">
    <property type="entry name" value="Fumarase/aspartase (C-terminal domain)"/>
    <property type="match status" value="1"/>
</dbReference>
<reference evidence="4 5" key="1">
    <citation type="submission" date="2018-08" db="EMBL/GenBank/DDBJ databases">
        <title>The metabolism and importance of syntrophic acetate oxidation coupled to methane or sulfide production in haloalkaline environments.</title>
        <authorList>
            <person name="Timmers P.H.A."/>
            <person name="Vavourakis C.D."/>
            <person name="Sorokin D.Y."/>
            <person name="Sinninghe Damste J.S."/>
            <person name="Muyzer G."/>
            <person name="Stams A.J.M."/>
            <person name="Plugge C.M."/>
        </authorList>
    </citation>
    <scope>NUCLEOTIDE SEQUENCE [LARGE SCALE GENOMIC DNA]</scope>
    <source>
        <strain evidence="4">MSAO_Arc3</strain>
    </source>
</reference>
<dbReference type="InterPro" id="IPR022761">
    <property type="entry name" value="Fumarate_lyase_N"/>
</dbReference>
<dbReference type="FunFam" id="1.20.200.10:FF:000001">
    <property type="entry name" value="Fumarate hydratase, mitochondrial"/>
    <property type="match status" value="1"/>
</dbReference>
<dbReference type="RefSeq" id="WP_259134038.1">
    <property type="nucleotide sequence ID" value="NZ_JANUCS010000004.1"/>
</dbReference>
<dbReference type="Pfam" id="PF00206">
    <property type="entry name" value="Lyase_1"/>
    <property type="match status" value="1"/>
</dbReference>
<evidence type="ECO:0000259" key="3">
    <source>
        <dbReference type="Pfam" id="PF10415"/>
    </source>
</evidence>
<dbReference type="InterPro" id="IPR008948">
    <property type="entry name" value="L-Aspartase-like"/>
</dbReference>
<keyword evidence="1 4" id="KW-0456">Lyase</keyword>
<protein>
    <submittedName>
        <fullName evidence="4">Aspartate ammonia-lyase</fullName>
        <ecNumber evidence="4">4.3.1.1</ecNumber>
    </submittedName>
</protein>
<organism evidence="4 5">
    <name type="scientific">Methanosalsum natronophilum</name>
    <dbReference type="NCBI Taxonomy" id="768733"/>
    <lineage>
        <taxon>Archaea</taxon>
        <taxon>Methanobacteriati</taxon>
        <taxon>Methanobacteriota</taxon>
        <taxon>Stenosarchaea group</taxon>
        <taxon>Methanomicrobia</taxon>
        <taxon>Methanosarcinales</taxon>
        <taxon>Methanosarcinaceae</taxon>
        <taxon>Methanosalsum</taxon>
    </lineage>
</organism>
<dbReference type="SUPFAM" id="SSF48557">
    <property type="entry name" value="L-aspartase-like"/>
    <property type="match status" value="1"/>
</dbReference>
<dbReference type="GO" id="GO:0006099">
    <property type="term" value="P:tricarboxylic acid cycle"/>
    <property type="evidence" value="ECO:0007669"/>
    <property type="project" value="InterPro"/>
</dbReference>
<evidence type="ECO:0000313" key="4">
    <source>
        <dbReference type="EMBL" id="RQD81772.1"/>
    </source>
</evidence>
<dbReference type="CDD" id="cd01596">
    <property type="entry name" value="Aspartase_like"/>
    <property type="match status" value="1"/>
</dbReference>
<dbReference type="Gene3D" id="1.20.200.10">
    <property type="entry name" value="Fumarase/aspartase (Central domain)"/>
    <property type="match status" value="1"/>
</dbReference>
<dbReference type="PROSITE" id="PS00163">
    <property type="entry name" value="FUMARATE_LYASES"/>
    <property type="match status" value="1"/>
</dbReference>
<dbReference type="GO" id="GO:0008797">
    <property type="term" value="F:aspartate ammonia-lyase activity"/>
    <property type="evidence" value="ECO:0007669"/>
    <property type="project" value="UniProtKB-EC"/>
</dbReference>
<feature type="domain" description="Fumarate lyase N-terminal" evidence="2">
    <location>
        <begin position="10"/>
        <end position="341"/>
    </location>
</feature>
<feature type="domain" description="Fumarase C C-terminal" evidence="3">
    <location>
        <begin position="407"/>
        <end position="459"/>
    </location>
</feature>
<evidence type="ECO:0000256" key="1">
    <source>
        <dbReference type="ARBA" id="ARBA00023239"/>
    </source>
</evidence>
<dbReference type="GO" id="GO:0005829">
    <property type="term" value="C:cytosol"/>
    <property type="evidence" value="ECO:0007669"/>
    <property type="project" value="TreeGrafter"/>
</dbReference>
<dbReference type="InterPro" id="IPR000362">
    <property type="entry name" value="Fumarate_lyase_fam"/>
</dbReference>
<dbReference type="EC" id="4.3.1.1" evidence="4"/>
<evidence type="ECO:0000259" key="2">
    <source>
        <dbReference type="Pfam" id="PF00206"/>
    </source>
</evidence>
<dbReference type="GO" id="GO:0006531">
    <property type="term" value="P:aspartate metabolic process"/>
    <property type="evidence" value="ECO:0007669"/>
    <property type="project" value="TreeGrafter"/>
</dbReference>